<keyword evidence="1" id="KW-0808">Transferase</keyword>
<dbReference type="RefSeq" id="WP_278651881.1">
    <property type="nucleotide sequence ID" value="NZ_JBCOGK010000001.1"/>
</dbReference>
<reference evidence="1 2" key="1">
    <citation type="submission" date="2017-03" db="EMBL/GenBank/DDBJ databases">
        <title>Maternal inheritance of bifidobacteria.</title>
        <authorList>
            <person name="Lugli G.A."/>
            <person name="Duranti S."/>
            <person name="Milani C."/>
            <person name="Mancabelli L."/>
        </authorList>
    </citation>
    <scope>NUCLEOTIDE SEQUENCE [LARGE SCALE GENOMIC DNA]</scope>
    <source>
        <strain evidence="1 2">1899B</strain>
    </source>
</reference>
<dbReference type="Proteomes" id="UP000192666">
    <property type="component" value="Unassembled WGS sequence"/>
</dbReference>
<dbReference type="AlphaFoldDB" id="A0A1V8PQN7"/>
<protein>
    <submittedName>
        <fullName evidence="1">GNAT family acetyltransferase</fullName>
    </submittedName>
</protein>
<evidence type="ECO:0000313" key="1">
    <source>
        <dbReference type="EMBL" id="OQM50907.1"/>
    </source>
</evidence>
<proteinExistence type="predicted"/>
<organism evidence="1 2">
    <name type="scientific">Bifidobacterium catenulatum</name>
    <dbReference type="NCBI Taxonomy" id="1686"/>
    <lineage>
        <taxon>Bacteria</taxon>
        <taxon>Bacillati</taxon>
        <taxon>Actinomycetota</taxon>
        <taxon>Actinomycetes</taxon>
        <taxon>Bifidobacteriales</taxon>
        <taxon>Bifidobacteriaceae</taxon>
        <taxon>Bifidobacterium</taxon>
    </lineage>
</organism>
<gene>
    <name evidence="1" type="ORF">B5782_0854</name>
</gene>
<accession>A0A1V8PQN7</accession>
<sequence length="57" mass="6352">MTDRVDECELGYWLGKPFWGKGLYAGGGRGGMVSAVEVADHPYDYADTFIRNTMVFT</sequence>
<name>A0A1V8PQN7_9BIFI</name>
<dbReference type="GO" id="GO:0016740">
    <property type="term" value="F:transferase activity"/>
    <property type="evidence" value="ECO:0007669"/>
    <property type="project" value="UniProtKB-KW"/>
</dbReference>
<evidence type="ECO:0000313" key="2">
    <source>
        <dbReference type="Proteomes" id="UP000192666"/>
    </source>
</evidence>
<dbReference type="EMBL" id="NAQA01000003">
    <property type="protein sequence ID" value="OQM50907.1"/>
    <property type="molecule type" value="Genomic_DNA"/>
</dbReference>
<comment type="caution">
    <text evidence="1">The sequence shown here is derived from an EMBL/GenBank/DDBJ whole genome shotgun (WGS) entry which is preliminary data.</text>
</comment>